<dbReference type="InterPro" id="IPR002559">
    <property type="entry name" value="Transposase_11"/>
</dbReference>
<dbReference type="GO" id="GO:0003677">
    <property type="term" value="F:DNA binding"/>
    <property type="evidence" value="ECO:0007669"/>
    <property type="project" value="InterPro"/>
</dbReference>
<name>D2YH86_VIBMI</name>
<evidence type="ECO:0000313" key="3">
    <source>
        <dbReference type="EMBL" id="EEW05885.1"/>
    </source>
</evidence>
<gene>
    <name evidence="3" type="ORF">VMB_28830</name>
</gene>
<dbReference type="InterPro" id="IPR047952">
    <property type="entry name" value="Transpos_IS4"/>
</dbReference>
<evidence type="ECO:0000313" key="4">
    <source>
        <dbReference type="Proteomes" id="UP000004827"/>
    </source>
</evidence>
<feature type="domain" description="Transposase IS4-like" evidence="2">
    <location>
        <begin position="4"/>
        <end position="218"/>
    </location>
</feature>
<organism evidence="3 4">
    <name type="scientific">Vibrio mimicus VM603</name>
    <dbReference type="NCBI Taxonomy" id="671074"/>
    <lineage>
        <taxon>Bacteria</taxon>
        <taxon>Pseudomonadati</taxon>
        <taxon>Pseudomonadota</taxon>
        <taxon>Gammaproteobacteria</taxon>
        <taxon>Vibrionales</taxon>
        <taxon>Vibrionaceae</taxon>
        <taxon>Vibrio</taxon>
    </lineage>
</organism>
<accession>D2YH86</accession>
<dbReference type="PANTHER" id="PTHR37529">
    <property type="entry name" value="TRANSPOSASE INSG FOR INSERTION SEQUENCE ELEMENT IS4-RELATED"/>
    <property type="match status" value="1"/>
</dbReference>
<dbReference type="Proteomes" id="UP000004827">
    <property type="component" value="Unassembled WGS sequence"/>
</dbReference>
<dbReference type="NCBIfam" id="NF033592">
    <property type="entry name" value="transpos_IS4_1"/>
    <property type="match status" value="1"/>
</dbReference>
<feature type="compositionally biased region" description="Basic and acidic residues" evidence="1">
    <location>
        <begin position="1"/>
        <end position="15"/>
    </location>
</feature>
<dbReference type="AlphaFoldDB" id="D2YH86"/>
<protein>
    <submittedName>
        <fullName evidence="3">Transposase</fullName>
    </submittedName>
</protein>
<evidence type="ECO:0000259" key="2">
    <source>
        <dbReference type="Pfam" id="PF01609"/>
    </source>
</evidence>
<dbReference type="SUPFAM" id="SSF53098">
    <property type="entry name" value="Ribonuclease H-like"/>
    <property type="match status" value="1"/>
</dbReference>
<comment type="caution">
    <text evidence="3">The sequence shown here is derived from an EMBL/GenBank/DDBJ whole genome shotgun (WGS) entry which is preliminary data.</text>
</comment>
<sequence length="307" mass="35493">MVWRTPDSDENRDTFKAPSNQNGEGAFPQVRMVCQMEVTSHMLIASVFDSYKTNEMALAEQLIETTPDNSLTLFDRGFFSLGLLNRWASTGVARHWLMPMKKGTQYTTISKLGRNDKIIRLQSNPQARKKFSDLPESVMVRLITKTIKGKEVNILTSMTDALRYPSAEIADLYSHRWEIEVGYREMKSSLLKNQFTLRSKKPEMVRQELWGLLLSYNIIRYQMINMAKQIPGFYPNQLSFTTSANAIIHLIHSFWLESAGTIPKRINHLLEEAPYHVLPVKREDRMYPRAIKPKAKKYPNKKECQSA</sequence>
<dbReference type="GO" id="GO:0004803">
    <property type="term" value="F:transposase activity"/>
    <property type="evidence" value="ECO:0007669"/>
    <property type="project" value="InterPro"/>
</dbReference>
<reference evidence="3 4" key="1">
    <citation type="journal article" date="2009" name="BMC Evol. Biol.">
        <title>Genomic taxonomy of Vibrios.</title>
        <authorList>
            <person name="Thompson C.C."/>
            <person name="Vicente A.C."/>
            <person name="Souza R.C."/>
            <person name="Vasconcelos A.T."/>
            <person name="Vesth T."/>
            <person name="Alves N.Jr."/>
            <person name="Ussery D.W."/>
            <person name="Iida T."/>
            <person name="Thompson F.L."/>
        </authorList>
    </citation>
    <scope>NUCLEOTIDE SEQUENCE [LARGE SCALE GENOMIC DNA]</scope>
    <source>
        <strain evidence="3 4">VM603</strain>
    </source>
</reference>
<dbReference type="GO" id="GO:0006313">
    <property type="term" value="P:DNA transposition"/>
    <property type="evidence" value="ECO:0007669"/>
    <property type="project" value="InterPro"/>
</dbReference>
<evidence type="ECO:0000256" key="1">
    <source>
        <dbReference type="SAM" id="MobiDB-lite"/>
    </source>
</evidence>
<feature type="region of interest" description="Disordered" evidence="1">
    <location>
        <begin position="1"/>
        <end position="23"/>
    </location>
</feature>
<dbReference type="EMBL" id="ACYU01000151">
    <property type="protein sequence ID" value="EEW05885.1"/>
    <property type="molecule type" value="Genomic_DNA"/>
</dbReference>
<dbReference type="PANTHER" id="PTHR37529:SF1">
    <property type="entry name" value="TRANSPOSASE INSG FOR INSERTION SEQUENCE ELEMENT IS4-RELATED"/>
    <property type="match status" value="1"/>
</dbReference>
<dbReference type="Pfam" id="PF01609">
    <property type="entry name" value="DDE_Tnp_1"/>
    <property type="match status" value="1"/>
</dbReference>
<dbReference type="InterPro" id="IPR012337">
    <property type="entry name" value="RNaseH-like_sf"/>
</dbReference>
<proteinExistence type="predicted"/>